<dbReference type="PROSITE" id="PS50262">
    <property type="entry name" value="G_PROTEIN_RECEP_F1_2"/>
    <property type="match status" value="1"/>
</dbReference>
<feature type="region of interest" description="Disordered" evidence="8">
    <location>
        <begin position="238"/>
        <end position="283"/>
    </location>
</feature>
<dbReference type="Gene3D" id="1.20.1070.10">
    <property type="entry name" value="Rhodopsin 7-helix transmembrane proteins"/>
    <property type="match status" value="1"/>
</dbReference>
<reference evidence="11" key="1">
    <citation type="submission" date="2018-11" db="EMBL/GenBank/DDBJ databases">
        <authorList>
            <person name="Alioto T."/>
            <person name="Alioto T."/>
        </authorList>
    </citation>
    <scope>NUCLEOTIDE SEQUENCE</scope>
</reference>
<feature type="transmembrane region" description="Helical" evidence="9">
    <location>
        <begin position="291"/>
        <end position="316"/>
    </location>
</feature>
<feature type="compositionally biased region" description="Polar residues" evidence="8">
    <location>
        <begin position="263"/>
        <end position="277"/>
    </location>
</feature>
<feature type="transmembrane region" description="Helical" evidence="9">
    <location>
        <begin position="336"/>
        <end position="355"/>
    </location>
</feature>
<comment type="subcellular location">
    <subcellularLocation>
        <location evidence="1">Membrane</location>
        <topology evidence="1">Multi-pass membrane protein</topology>
    </subcellularLocation>
</comment>
<keyword evidence="12" id="KW-1185">Reference proteome</keyword>
<proteinExistence type="predicted"/>
<evidence type="ECO:0000256" key="2">
    <source>
        <dbReference type="ARBA" id="ARBA00022692"/>
    </source>
</evidence>
<evidence type="ECO:0000256" key="1">
    <source>
        <dbReference type="ARBA" id="ARBA00004141"/>
    </source>
</evidence>
<evidence type="ECO:0000313" key="11">
    <source>
        <dbReference type="EMBL" id="VDI68996.1"/>
    </source>
</evidence>
<feature type="transmembrane region" description="Helical" evidence="9">
    <location>
        <begin position="88"/>
        <end position="116"/>
    </location>
</feature>
<accession>A0A8B6GTX9</accession>
<evidence type="ECO:0000259" key="10">
    <source>
        <dbReference type="PROSITE" id="PS50262"/>
    </source>
</evidence>
<dbReference type="AlphaFoldDB" id="A0A8B6GTX9"/>
<evidence type="ECO:0000313" key="12">
    <source>
        <dbReference type="Proteomes" id="UP000596742"/>
    </source>
</evidence>
<keyword evidence="5 9" id="KW-0472">Membrane</keyword>
<evidence type="ECO:0000256" key="8">
    <source>
        <dbReference type="SAM" id="MobiDB-lite"/>
    </source>
</evidence>
<dbReference type="GO" id="GO:0004930">
    <property type="term" value="F:G protein-coupled receptor activity"/>
    <property type="evidence" value="ECO:0007669"/>
    <property type="project" value="UniProtKB-KW"/>
</dbReference>
<name>A0A8B6GTX9_MYTGA</name>
<protein>
    <recommendedName>
        <fullName evidence="10">G-protein coupled receptors family 1 profile domain-containing protein</fullName>
    </recommendedName>
</protein>
<comment type="caution">
    <text evidence="11">The sequence shown here is derived from an EMBL/GenBank/DDBJ whole genome shotgun (WGS) entry which is preliminary data.</text>
</comment>
<feature type="transmembrane region" description="Helical" evidence="9">
    <location>
        <begin position="57"/>
        <end position="76"/>
    </location>
</feature>
<organism evidence="11 12">
    <name type="scientific">Mytilus galloprovincialis</name>
    <name type="common">Mediterranean mussel</name>
    <dbReference type="NCBI Taxonomy" id="29158"/>
    <lineage>
        <taxon>Eukaryota</taxon>
        <taxon>Metazoa</taxon>
        <taxon>Spiralia</taxon>
        <taxon>Lophotrochozoa</taxon>
        <taxon>Mollusca</taxon>
        <taxon>Bivalvia</taxon>
        <taxon>Autobranchia</taxon>
        <taxon>Pteriomorphia</taxon>
        <taxon>Mytilida</taxon>
        <taxon>Mytiloidea</taxon>
        <taxon>Mytilidae</taxon>
        <taxon>Mytilinae</taxon>
        <taxon>Mytilus</taxon>
    </lineage>
</organism>
<feature type="transmembrane region" description="Helical" evidence="9">
    <location>
        <begin position="187"/>
        <end position="209"/>
    </location>
</feature>
<dbReference type="InterPro" id="IPR000276">
    <property type="entry name" value="GPCR_Rhodpsn"/>
</dbReference>
<keyword evidence="7" id="KW-0807">Transducer</keyword>
<evidence type="ECO:0000256" key="5">
    <source>
        <dbReference type="ARBA" id="ARBA00023136"/>
    </source>
</evidence>
<dbReference type="CDD" id="cd00637">
    <property type="entry name" value="7tm_classA_rhodopsin-like"/>
    <property type="match status" value="1"/>
</dbReference>
<dbReference type="PRINTS" id="PR00237">
    <property type="entry name" value="GPCRRHODOPSN"/>
</dbReference>
<evidence type="ECO:0000256" key="6">
    <source>
        <dbReference type="ARBA" id="ARBA00023170"/>
    </source>
</evidence>
<dbReference type="SUPFAM" id="SSF81321">
    <property type="entry name" value="Family A G protein-coupled receptor-like"/>
    <property type="match status" value="1"/>
</dbReference>
<gene>
    <name evidence="11" type="ORF">MGAL_10B067000</name>
</gene>
<dbReference type="OrthoDB" id="6122874at2759"/>
<dbReference type="PANTHER" id="PTHR24243:SF208">
    <property type="entry name" value="PYROKININ-1 RECEPTOR"/>
    <property type="match status" value="1"/>
</dbReference>
<dbReference type="PANTHER" id="PTHR24243">
    <property type="entry name" value="G-PROTEIN COUPLED RECEPTOR"/>
    <property type="match status" value="1"/>
</dbReference>
<evidence type="ECO:0000256" key="3">
    <source>
        <dbReference type="ARBA" id="ARBA00022989"/>
    </source>
</evidence>
<sequence>MNFSVEERLDKWNSEEANKYIAHNIFLVIYFIIGFVGNLVVLLVYKFRLTKENESKYFIPILAFVDLMACVIRSPFDLWKNLMPVKYTFLLACQIIWFFFDLFSFLSIFLLGLITFQRYLKVCRPFGSQLTLKPRRICLFVIFILSFSISAPFVMFDETLEIPNQSLNITGFICGANVIDSDSFLSFILYPAIVIIAVMMELVILNSLIAQRMFTVLRNENKRKAKSSTQNSTATFYDSNINESEGSTNDTLTNPGDDRTINHAKSTNQSNKPNLTNTREEKDHTSASRNFSLMIMVISIAFIISYIIQIAFLFSMVNDRYFWTKQTEAEASAFRFMDQLVTVNNIVNPFVYGFFDKKFRHAAKSLFC</sequence>
<dbReference type="InterPro" id="IPR017452">
    <property type="entry name" value="GPCR_Rhodpsn_7TM"/>
</dbReference>
<feature type="transmembrane region" description="Helical" evidence="9">
    <location>
        <begin position="137"/>
        <end position="156"/>
    </location>
</feature>
<feature type="transmembrane region" description="Helical" evidence="9">
    <location>
        <begin position="20"/>
        <end position="45"/>
    </location>
</feature>
<feature type="compositionally biased region" description="Polar residues" evidence="8">
    <location>
        <begin position="238"/>
        <end position="254"/>
    </location>
</feature>
<evidence type="ECO:0000256" key="9">
    <source>
        <dbReference type="SAM" id="Phobius"/>
    </source>
</evidence>
<keyword evidence="6" id="KW-0675">Receptor</keyword>
<dbReference type="GO" id="GO:0016020">
    <property type="term" value="C:membrane"/>
    <property type="evidence" value="ECO:0007669"/>
    <property type="project" value="UniProtKB-SubCell"/>
</dbReference>
<dbReference type="Proteomes" id="UP000596742">
    <property type="component" value="Unassembled WGS sequence"/>
</dbReference>
<feature type="domain" description="G-protein coupled receptors family 1 profile" evidence="10">
    <location>
        <begin position="37"/>
        <end position="352"/>
    </location>
</feature>
<keyword evidence="4" id="KW-0297">G-protein coupled receptor</keyword>
<dbReference type="EMBL" id="UYJE01008976">
    <property type="protein sequence ID" value="VDI68996.1"/>
    <property type="molecule type" value="Genomic_DNA"/>
</dbReference>
<keyword evidence="2 9" id="KW-0812">Transmembrane</keyword>
<dbReference type="Pfam" id="PF00001">
    <property type="entry name" value="7tm_1"/>
    <property type="match status" value="1"/>
</dbReference>
<evidence type="ECO:0000256" key="7">
    <source>
        <dbReference type="ARBA" id="ARBA00023224"/>
    </source>
</evidence>
<evidence type="ECO:0000256" key="4">
    <source>
        <dbReference type="ARBA" id="ARBA00023040"/>
    </source>
</evidence>
<keyword evidence="3 9" id="KW-1133">Transmembrane helix</keyword>